<reference evidence="1" key="1">
    <citation type="submission" date="2021-02" db="EMBL/GenBank/DDBJ databases">
        <authorList>
            <person name="Nowell W R."/>
        </authorList>
    </citation>
    <scope>NUCLEOTIDE SEQUENCE</scope>
</reference>
<gene>
    <name evidence="1" type="ORF">MBJ925_LOCUS15627</name>
</gene>
<comment type="caution">
    <text evidence="1">The sequence shown here is derived from an EMBL/GenBank/DDBJ whole genome shotgun (WGS) entry which is preliminary data.</text>
</comment>
<proteinExistence type="predicted"/>
<sequence length="28" mass="3277">MLSRRTLDANPHRTRNGWIPLAIIIFIT</sequence>
<dbReference type="AlphaFoldDB" id="A0A816QTC3"/>
<name>A0A816QTC3_9BILA</name>
<protein>
    <submittedName>
        <fullName evidence="1">Uncharacterized protein</fullName>
    </submittedName>
</protein>
<organism evidence="1 2">
    <name type="scientific">Rotaria magnacalcarata</name>
    <dbReference type="NCBI Taxonomy" id="392030"/>
    <lineage>
        <taxon>Eukaryota</taxon>
        <taxon>Metazoa</taxon>
        <taxon>Spiralia</taxon>
        <taxon>Gnathifera</taxon>
        <taxon>Rotifera</taxon>
        <taxon>Eurotatoria</taxon>
        <taxon>Bdelloidea</taxon>
        <taxon>Philodinida</taxon>
        <taxon>Philodinidae</taxon>
        <taxon>Rotaria</taxon>
    </lineage>
</organism>
<evidence type="ECO:0000313" key="1">
    <source>
        <dbReference type="EMBL" id="CAF2064924.1"/>
    </source>
</evidence>
<evidence type="ECO:0000313" key="2">
    <source>
        <dbReference type="Proteomes" id="UP000663824"/>
    </source>
</evidence>
<dbReference type="Proteomes" id="UP000663824">
    <property type="component" value="Unassembled WGS sequence"/>
</dbReference>
<dbReference type="EMBL" id="CAJNRE010007373">
    <property type="protein sequence ID" value="CAF2064924.1"/>
    <property type="molecule type" value="Genomic_DNA"/>
</dbReference>
<accession>A0A816QTC3</accession>
<feature type="non-terminal residue" evidence="1">
    <location>
        <position position="1"/>
    </location>
</feature>